<keyword evidence="2" id="KW-0520">NAD</keyword>
<keyword evidence="3" id="KW-0732">Signal</keyword>
<dbReference type="KEGG" id="tps:THAPSDRAFT_5487"/>
<feature type="signal peptide" evidence="3">
    <location>
        <begin position="1"/>
        <end position="18"/>
    </location>
</feature>
<name>B8C320_THAPS</name>
<protein>
    <recommendedName>
        <fullName evidence="6">NAD-dependent epimerase/dehydratase domain-containing protein</fullName>
    </recommendedName>
</protein>
<proteinExistence type="inferred from homology"/>
<dbReference type="GO" id="GO:0016854">
    <property type="term" value="F:racemase and epimerase activity"/>
    <property type="evidence" value="ECO:0000318"/>
    <property type="project" value="GO_Central"/>
</dbReference>
<reference evidence="4 5" key="2">
    <citation type="journal article" date="2008" name="Nature">
        <title>The Phaeodactylum genome reveals the evolutionary history of diatom genomes.</title>
        <authorList>
            <person name="Bowler C."/>
            <person name="Allen A.E."/>
            <person name="Badger J.H."/>
            <person name="Grimwood J."/>
            <person name="Jabbari K."/>
            <person name="Kuo A."/>
            <person name="Maheswari U."/>
            <person name="Martens C."/>
            <person name="Maumus F."/>
            <person name="Otillar R.P."/>
            <person name="Rayko E."/>
            <person name="Salamov A."/>
            <person name="Vandepoele K."/>
            <person name="Beszteri B."/>
            <person name="Gruber A."/>
            <person name="Heijde M."/>
            <person name="Katinka M."/>
            <person name="Mock T."/>
            <person name="Valentin K."/>
            <person name="Verret F."/>
            <person name="Berges J.A."/>
            <person name="Brownlee C."/>
            <person name="Cadoret J.P."/>
            <person name="Chiovitti A."/>
            <person name="Choi C.J."/>
            <person name="Coesel S."/>
            <person name="De Martino A."/>
            <person name="Detter J.C."/>
            <person name="Durkin C."/>
            <person name="Falciatore A."/>
            <person name="Fournet J."/>
            <person name="Haruta M."/>
            <person name="Huysman M.J."/>
            <person name="Jenkins B.D."/>
            <person name="Jiroutova K."/>
            <person name="Jorgensen R.E."/>
            <person name="Joubert Y."/>
            <person name="Kaplan A."/>
            <person name="Kroger N."/>
            <person name="Kroth P.G."/>
            <person name="La Roche J."/>
            <person name="Lindquist E."/>
            <person name="Lommer M."/>
            <person name="Martin-Jezequel V."/>
            <person name="Lopez P.J."/>
            <person name="Lucas S."/>
            <person name="Mangogna M."/>
            <person name="McGinnis K."/>
            <person name="Medlin L.K."/>
            <person name="Montsant A."/>
            <person name="Oudot-Le Secq M.P."/>
            <person name="Napoli C."/>
            <person name="Obornik M."/>
            <person name="Parker M.S."/>
            <person name="Petit J.L."/>
            <person name="Porcel B.M."/>
            <person name="Poulsen N."/>
            <person name="Robison M."/>
            <person name="Rychlewski L."/>
            <person name="Rynearson T.A."/>
            <person name="Schmutz J."/>
            <person name="Shapiro H."/>
            <person name="Siaut M."/>
            <person name="Stanley M."/>
            <person name="Sussman M.R."/>
            <person name="Taylor A.R."/>
            <person name="Vardi A."/>
            <person name="von Dassow P."/>
            <person name="Vyverman W."/>
            <person name="Willis A."/>
            <person name="Wyrwicz L.S."/>
            <person name="Rokhsar D.S."/>
            <person name="Weissenbach J."/>
            <person name="Armbrust E.V."/>
            <person name="Green B.R."/>
            <person name="Van de Peer Y."/>
            <person name="Grigoriev I.V."/>
        </authorList>
    </citation>
    <scope>NUCLEOTIDE SEQUENCE [LARGE SCALE GENOMIC DNA]</scope>
    <source>
        <strain evidence="4 5">CCMP1335</strain>
    </source>
</reference>
<dbReference type="Gene3D" id="3.40.50.720">
    <property type="entry name" value="NAD(P)-binding Rossmann-like Domain"/>
    <property type="match status" value="1"/>
</dbReference>
<evidence type="ECO:0000256" key="1">
    <source>
        <dbReference type="ARBA" id="ARBA00007637"/>
    </source>
</evidence>
<evidence type="ECO:0000256" key="3">
    <source>
        <dbReference type="SAM" id="SignalP"/>
    </source>
</evidence>
<evidence type="ECO:0008006" key="6">
    <source>
        <dbReference type="Google" id="ProtNLM"/>
    </source>
</evidence>
<evidence type="ECO:0000313" key="5">
    <source>
        <dbReference type="Proteomes" id="UP000001449"/>
    </source>
</evidence>
<evidence type="ECO:0000313" key="4">
    <source>
        <dbReference type="EMBL" id="EED92047.1"/>
    </source>
</evidence>
<accession>B8C320</accession>
<dbReference type="PANTHER" id="PTHR43574">
    <property type="entry name" value="EPIMERASE-RELATED"/>
    <property type="match status" value="1"/>
</dbReference>
<organism evidence="4 5">
    <name type="scientific">Thalassiosira pseudonana</name>
    <name type="common">Marine diatom</name>
    <name type="synonym">Cyclotella nana</name>
    <dbReference type="NCBI Taxonomy" id="35128"/>
    <lineage>
        <taxon>Eukaryota</taxon>
        <taxon>Sar</taxon>
        <taxon>Stramenopiles</taxon>
        <taxon>Ochrophyta</taxon>
        <taxon>Bacillariophyta</taxon>
        <taxon>Coscinodiscophyceae</taxon>
        <taxon>Thalassiosirophycidae</taxon>
        <taxon>Thalassiosirales</taxon>
        <taxon>Thalassiosiraceae</taxon>
        <taxon>Thalassiosira</taxon>
    </lineage>
</organism>
<reference evidence="4 5" key="1">
    <citation type="journal article" date="2004" name="Science">
        <title>The genome of the diatom Thalassiosira pseudonana: ecology, evolution, and metabolism.</title>
        <authorList>
            <person name="Armbrust E.V."/>
            <person name="Berges J.A."/>
            <person name="Bowler C."/>
            <person name="Green B.R."/>
            <person name="Martinez D."/>
            <person name="Putnam N.H."/>
            <person name="Zhou S."/>
            <person name="Allen A.E."/>
            <person name="Apt K.E."/>
            <person name="Bechner M."/>
            <person name="Brzezinski M.A."/>
            <person name="Chaal B.K."/>
            <person name="Chiovitti A."/>
            <person name="Davis A.K."/>
            <person name="Demarest M.S."/>
            <person name="Detter J.C."/>
            <person name="Glavina T."/>
            <person name="Goodstein D."/>
            <person name="Hadi M.Z."/>
            <person name="Hellsten U."/>
            <person name="Hildebrand M."/>
            <person name="Jenkins B.D."/>
            <person name="Jurka J."/>
            <person name="Kapitonov V.V."/>
            <person name="Kroger N."/>
            <person name="Lau W.W."/>
            <person name="Lane T.W."/>
            <person name="Larimer F.W."/>
            <person name="Lippmeier J.C."/>
            <person name="Lucas S."/>
            <person name="Medina M."/>
            <person name="Montsant A."/>
            <person name="Obornik M."/>
            <person name="Parker M.S."/>
            <person name="Palenik B."/>
            <person name="Pazour G.J."/>
            <person name="Richardson P.M."/>
            <person name="Rynearson T.A."/>
            <person name="Saito M.A."/>
            <person name="Schwartz D.C."/>
            <person name="Thamatrakoln K."/>
            <person name="Valentin K."/>
            <person name="Vardi A."/>
            <person name="Wilkerson F.P."/>
            <person name="Rokhsar D.S."/>
        </authorList>
    </citation>
    <scope>NUCLEOTIDE SEQUENCE [LARGE SCALE GENOMIC DNA]</scope>
    <source>
        <strain evidence="4 5">CCMP1335</strain>
    </source>
</reference>
<dbReference type="GeneID" id="7453198"/>
<dbReference type="AlphaFoldDB" id="B8C320"/>
<dbReference type="SUPFAM" id="SSF51735">
    <property type="entry name" value="NAD(P)-binding Rossmann-fold domains"/>
    <property type="match status" value="1"/>
</dbReference>
<dbReference type="EMBL" id="CM000642">
    <property type="protein sequence ID" value="EED92047.1"/>
    <property type="molecule type" value="Genomic_DNA"/>
</dbReference>
<keyword evidence="5" id="KW-1185">Reference proteome</keyword>
<dbReference type="InterPro" id="IPR036291">
    <property type="entry name" value="NAD(P)-bd_dom_sf"/>
</dbReference>
<sequence length="274" mass="29030">MAVLSLLTALLVLSPARAFSTPQPITSDLAIVGCGVLGTSLCKQLLSHPDFSSRSITAITKTTGRHDAIRAEVGDGDDTDRFAVLTMDDVLAQYSGNSFKDVVFCAPPSGFDDYPQAVKDAATQLWSGPSSGGSFVFTSSGGVYEGLDGETVNESSPTLDAEANPRQGRLINAERECIALGGCALRLAGLYTLERGAHNYWLEKCTEGVQGREDGIVNLLHYDDAASACLAALQVGPDVNSKQTYLISDGNPTTRKGICESALKSARWFEGENL</sequence>
<feature type="chain" id="PRO_5002869658" description="NAD-dependent epimerase/dehydratase domain-containing protein" evidence="3">
    <location>
        <begin position="19"/>
        <end position="274"/>
    </location>
</feature>
<dbReference type="HOGENOM" id="CLU_066958_0_0_1"/>
<dbReference type="RefSeq" id="XP_002290295.1">
    <property type="nucleotide sequence ID" value="XM_002290259.1"/>
</dbReference>
<dbReference type="PaxDb" id="35128-Thaps5487"/>
<dbReference type="eggNOG" id="ENOG502QSRK">
    <property type="taxonomic scope" value="Eukaryota"/>
</dbReference>
<dbReference type="Proteomes" id="UP000001449">
    <property type="component" value="Chromosome 5"/>
</dbReference>
<evidence type="ECO:0000256" key="2">
    <source>
        <dbReference type="ARBA" id="ARBA00023027"/>
    </source>
</evidence>
<gene>
    <name evidence="4" type="ORF">THAPSDRAFT_5487</name>
</gene>
<comment type="similarity">
    <text evidence="1">Belongs to the NAD(P)-dependent epimerase/dehydratase family.</text>
</comment>
<dbReference type="InParanoid" id="B8C320"/>